<accession>A0ABS9XYR9</accession>
<gene>
    <name evidence="2" type="ORF">MQN93_43080</name>
</gene>
<feature type="region of interest" description="Disordered" evidence="1">
    <location>
        <begin position="1"/>
        <end position="20"/>
    </location>
</feature>
<comment type="caution">
    <text evidence="2">The sequence shown here is derived from an EMBL/GenBank/DDBJ whole genome shotgun (WGS) entry which is preliminary data.</text>
</comment>
<feature type="compositionally biased region" description="Basic and acidic residues" evidence="1">
    <location>
        <begin position="78"/>
        <end position="98"/>
    </location>
</feature>
<sequence length="98" mass="11106">MNDHPVHRDDITAMNKQGDLKSYMRSLIQPTKSTTPETRRRKPSWGAIPIPPDHKPGQWPPGTSPPGPAPERSFPAETWDRAVHDYRTTSVAHEEETQ</sequence>
<feature type="region of interest" description="Disordered" evidence="1">
    <location>
        <begin position="25"/>
        <end position="98"/>
    </location>
</feature>
<feature type="compositionally biased region" description="Basic and acidic residues" evidence="1">
    <location>
        <begin position="1"/>
        <end position="11"/>
    </location>
</feature>
<feature type="compositionally biased region" description="Pro residues" evidence="1">
    <location>
        <begin position="58"/>
        <end position="69"/>
    </location>
</feature>
<dbReference type="Proteomes" id="UP001165270">
    <property type="component" value="Unassembled WGS sequence"/>
</dbReference>
<proteinExistence type="predicted"/>
<evidence type="ECO:0000313" key="2">
    <source>
        <dbReference type="EMBL" id="MCI3246486.1"/>
    </source>
</evidence>
<dbReference type="RefSeq" id="WP_242713818.1">
    <property type="nucleotide sequence ID" value="NZ_JALDAX010000038.1"/>
</dbReference>
<reference evidence="2" key="1">
    <citation type="submission" date="2022-03" db="EMBL/GenBank/DDBJ databases">
        <title>Streptomyces 7R015 and 7R016 isolated from Barleria lupulina in Thailand.</title>
        <authorList>
            <person name="Kanchanasin P."/>
            <person name="Phongsopitanun W."/>
            <person name="Tanasupawat S."/>
        </authorList>
    </citation>
    <scope>NUCLEOTIDE SEQUENCE</scope>
    <source>
        <strain evidence="2">7R016</strain>
    </source>
</reference>
<protein>
    <submittedName>
        <fullName evidence="2">Uncharacterized protein</fullName>
    </submittedName>
</protein>
<keyword evidence="3" id="KW-1185">Reference proteome</keyword>
<organism evidence="2 3">
    <name type="scientific">Streptomyces spinosisporus</name>
    <dbReference type="NCBI Taxonomy" id="2927582"/>
    <lineage>
        <taxon>Bacteria</taxon>
        <taxon>Bacillati</taxon>
        <taxon>Actinomycetota</taxon>
        <taxon>Actinomycetes</taxon>
        <taxon>Kitasatosporales</taxon>
        <taxon>Streptomycetaceae</taxon>
        <taxon>Streptomyces</taxon>
    </lineage>
</organism>
<evidence type="ECO:0000256" key="1">
    <source>
        <dbReference type="SAM" id="MobiDB-lite"/>
    </source>
</evidence>
<dbReference type="EMBL" id="JALDAX010000038">
    <property type="protein sequence ID" value="MCI3246486.1"/>
    <property type="molecule type" value="Genomic_DNA"/>
</dbReference>
<evidence type="ECO:0000313" key="3">
    <source>
        <dbReference type="Proteomes" id="UP001165270"/>
    </source>
</evidence>
<name>A0ABS9XYR9_9ACTN</name>